<dbReference type="GeneID" id="93678534"/>
<reference evidence="1 5" key="3">
    <citation type="submission" date="2024-01" db="EMBL/GenBank/DDBJ databases">
        <title>Unpublished Manusciprt.</title>
        <authorList>
            <person name="Duman M."/>
            <person name="Valdes E.G."/>
            <person name="Ajmi N."/>
            <person name="Altun S."/>
            <person name="Saticioglu I.B."/>
        </authorList>
    </citation>
    <scope>NUCLEOTIDE SEQUENCE [LARGE SCALE GENOMIC DNA]</scope>
    <source>
        <strain evidence="1 5">139P</strain>
    </source>
</reference>
<proteinExistence type="predicted"/>
<evidence type="ECO:0000313" key="3">
    <source>
        <dbReference type="EMBL" id="UXZ43270.1"/>
    </source>
</evidence>
<accession>A0A1H9L9P7</accession>
<dbReference type="RefSeq" id="WP_094011390.1">
    <property type="nucleotide sequence ID" value="NZ_CATKPM010000070.1"/>
</dbReference>
<dbReference type="EMBL" id="CP083803">
    <property type="protein sequence ID" value="UXZ43270.1"/>
    <property type="molecule type" value="Genomic_DNA"/>
</dbReference>
<protein>
    <submittedName>
        <fullName evidence="2">Uncharacterized protein</fullName>
    </submittedName>
</protein>
<reference evidence="2 4" key="1">
    <citation type="submission" date="2016-10" db="EMBL/GenBank/DDBJ databases">
        <authorList>
            <person name="de Groot N.N."/>
        </authorList>
    </citation>
    <scope>NUCLEOTIDE SEQUENCE [LARGE SCALE GENOMIC DNA]</scope>
    <source>
        <strain evidence="2 4">LMG 27941</strain>
    </source>
</reference>
<name>A0A1H9L9P7_9PSED</name>
<evidence type="ECO:0000313" key="5">
    <source>
        <dbReference type="Proteomes" id="UP001329505"/>
    </source>
</evidence>
<evidence type="ECO:0000313" key="1">
    <source>
        <dbReference type="EMBL" id="MEE1879701.1"/>
    </source>
</evidence>
<dbReference type="AlphaFoldDB" id="A0A1H9L9P7"/>
<sequence length="56" mass="6451">MTQTIKYVIKYKLDGERRWDFALMPDASLEQAQEALRKIHGDDADKISDIQVSKAL</sequence>
<evidence type="ECO:0000313" key="4">
    <source>
        <dbReference type="Proteomes" id="UP000199221"/>
    </source>
</evidence>
<dbReference type="Proteomes" id="UP001209279">
    <property type="component" value="Chromosome"/>
</dbReference>
<evidence type="ECO:0000313" key="2">
    <source>
        <dbReference type="EMBL" id="SER08192.1"/>
    </source>
</evidence>
<organism evidence="2 4">
    <name type="scientific">Pseudomonas soli</name>
    <dbReference type="NCBI Taxonomy" id="1306993"/>
    <lineage>
        <taxon>Bacteria</taxon>
        <taxon>Pseudomonadati</taxon>
        <taxon>Pseudomonadota</taxon>
        <taxon>Gammaproteobacteria</taxon>
        <taxon>Pseudomonadales</taxon>
        <taxon>Pseudomonadaceae</taxon>
        <taxon>Pseudomonas</taxon>
    </lineage>
</organism>
<keyword evidence="5" id="KW-1185">Reference proteome</keyword>
<reference evidence="3" key="2">
    <citation type="submission" date="2021-08" db="EMBL/GenBank/DDBJ databases">
        <authorList>
            <person name="Yaryura P.M."/>
            <person name="Bianco M.I."/>
            <person name="Morais C."/>
            <person name="Setubal J.C."/>
        </authorList>
    </citation>
    <scope>NUCLEOTIDE SEQUENCE</scope>
    <source>
        <strain evidence="3">AP1</strain>
    </source>
</reference>
<dbReference type="Proteomes" id="UP001329505">
    <property type="component" value="Unassembled WGS sequence"/>
</dbReference>
<gene>
    <name evidence="3" type="ORF">K7K07_14405</name>
    <name evidence="2" type="ORF">SAMN05216230_105254</name>
    <name evidence="1" type="ORF">V0R55_05975</name>
</gene>
<dbReference type="EMBL" id="JAZDQQ010000004">
    <property type="protein sequence ID" value="MEE1879701.1"/>
    <property type="molecule type" value="Genomic_DNA"/>
</dbReference>
<dbReference type="EMBL" id="FOEQ01000005">
    <property type="protein sequence ID" value="SER08192.1"/>
    <property type="molecule type" value="Genomic_DNA"/>
</dbReference>
<dbReference type="Proteomes" id="UP000199221">
    <property type="component" value="Unassembled WGS sequence"/>
</dbReference>